<evidence type="ECO:0000313" key="2">
    <source>
        <dbReference type="EMBL" id="KIC95034.1"/>
    </source>
</evidence>
<organism evidence="2 3">
    <name type="scientific">Flavihumibacter solisilvae</name>
    <dbReference type="NCBI Taxonomy" id="1349421"/>
    <lineage>
        <taxon>Bacteria</taxon>
        <taxon>Pseudomonadati</taxon>
        <taxon>Bacteroidota</taxon>
        <taxon>Chitinophagia</taxon>
        <taxon>Chitinophagales</taxon>
        <taxon>Chitinophagaceae</taxon>
        <taxon>Flavihumibacter</taxon>
    </lineage>
</organism>
<dbReference type="STRING" id="1349421.OI18_09135"/>
<proteinExistence type="predicted"/>
<accession>A0A0C1IX78</accession>
<feature type="domain" description="Aminoglycoside phosphotransferase" evidence="1">
    <location>
        <begin position="18"/>
        <end position="258"/>
    </location>
</feature>
<gene>
    <name evidence="2" type="ORF">OI18_09135</name>
</gene>
<dbReference type="Gene3D" id="3.90.1200.10">
    <property type="match status" value="1"/>
</dbReference>
<dbReference type="AlphaFoldDB" id="A0A0C1IX78"/>
<dbReference type="OrthoDB" id="526037at2"/>
<evidence type="ECO:0000259" key="1">
    <source>
        <dbReference type="Pfam" id="PF01636"/>
    </source>
</evidence>
<comment type="caution">
    <text evidence="2">The sequence shown here is derived from an EMBL/GenBank/DDBJ whole genome shotgun (WGS) entry which is preliminary data.</text>
</comment>
<reference evidence="2 3" key="1">
    <citation type="submission" date="2014-11" db="EMBL/GenBank/DDBJ databases">
        <title>Genome sequence of Flavihumibacter solisilvae 3-3.</title>
        <authorList>
            <person name="Zhou G."/>
            <person name="Li M."/>
            <person name="Wang G."/>
        </authorList>
    </citation>
    <scope>NUCLEOTIDE SEQUENCE [LARGE SCALE GENOMIC DNA]</scope>
    <source>
        <strain evidence="2 3">3-3</strain>
    </source>
</reference>
<dbReference type="RefSeq" id="WP_039139168.1">
    <property type="nucleotide sequence ID" value="NZ_JSVC01000009.1"/>
</dbReference>
<name>A0A0C1IX78_9BACT</name>
<dbReference type="InterPro" id="IPR002575">
    <property type="entry name" value="Aminoglycoside_PTrfase"/>
</dbReference>
<protein>
    <recommendedName>
        <fullName evidence="1">Aminoglycoside phosphotransferase domain-containing protein</fullName>
    </recommendedName>
</protein>
<dbReference type="SUPFAM" id="SSF56112">
    <property type="entry name" value="Protein kinase-like (PK-like)"/>
    <property type="match status" value="1"/>
</dbReference>
<dbReference type="Proteomes" id="UP000031408">
    <property type="component" value="Unassembled WGS sequence"/>
</dbReference>
<dbReference type="InterPro" id="IPR050249">
    <property type="entry name" value="Pseudomonas-type_ThrB"/>
</dbReference>
<keyword evidence="3" id="KW-1185">Reference proteome</keyword>
<dbReference type="EMBL" id="JSVC01000009">
    <property type="protein sequence ID" value="KIC95034.1"/>
    <property type="molecule type" value="Genomic_DNA"/>
</dbReference>
<dbReference type="PANTHER" id="PTHR21064">
    <property type="entry name" value="AMINOGLYCOSIDE PHOSPHOTRANSFERASE DOMAIN-CONTAINING PROTEIN-RELATED"/>
    <property type="match status" value="1"/>
</dbReference>
<evidence type="ECO:0000313" key="3">
    <source>
        <dbReference type="Proteomes" id="UP000031408"/>
    </source>
</evidence>
<sequence>MNSVSKAAARFGTNILSIQPVHVGLIHDTYIVRYSNSPAIILQCINQHSFAQPENIILNYRKMTGYLAESPAAINIPAMVPTHDGQYFFRDENMEDETVRFWRATAYVENCYSVSTLSSPGLAATAAGAYARFTCSLEGLDPSGWNQVIAGFHDLSLRYRQFEQSTHEARLFRLMKATHIIATLREKYQYVEWFEQVSKDEENYPTRFLHHDCKLNNILFDSDSDNVVAVVDLDTVMPGKYFSDLGDMIRTMACTEDEESRNWESIDINPMLYDAIVNGYVSAMEGRLTPAEMTHLKIAGILVTYMQALRYTADYLNNDIYYKTNSPDHNLYRAFNQLILLEKLEALP</sequence>
<dbReference type="PANTHER" id="PTHR21064:SF5">
    <property type="entry name" value="SLR1880 PROTEIN"/>
    <property type="match status" value="1"/>
</dbReference>
<dbReference type="Pfam" id="PF01636">
    <property type="entry name" value="APH"/>
    <property type="match status" value="1"/>
</dbReference>
<dbReference type="InterPro" id="IPR011009">
    <property type="entry name" value="Kinase-like_dom_sf"/>
</dbReference>